<dbReference type="EMBL" id="OIVN01002693">
    <property type="protein sequence ID" value="SPD05735.1"/>
    <property type="molecule type" value="Genomic_DNA"/>
</dbReference>
<evidence type="ECO:0000313" key="2">
    <source>
        <dbReference type="EMBL" id="SPD05735.1"/>
    </source>
</evidence>
<sequence>MDFPFFVGYPPDPPDTHIEIKSPPPPISFLSLSLIFSAASLTPSLHHPHASITALLPHGITALLPHRITALLPHRITASPAHPSFLPLFHRHKAAVVQPLSRRLLEEKVAVMGWF</sequence>
<reference evidence="1" key="1">
    <citation type="submission" date="2018-02" db="EMBL/GenBank/DDBJ databases">
        <authorList>
            <person name="Cohen D.B."/>
            <person name="Kent A.D."/>
        </authorList>
    </citation>
    <scope>NUCLEOTIDE SEQUENCE</scope>
</reference>
<name>A0A2N9GBT9_FAGSY</name>
<dbReference type="EMBL" id="OIVN01001680">
    <property type="protein sequence ID" value="SPC96594.1"/>
    <property type="molecule type" value="Genomic_DNA"/>
</dbReference>
<accession>A0A2N9GBT9</accession>
<evidence type="ECO:0000313" key="1">
    <source>
        <dbReference type="EMBL" id="SPC96594.1"/>
    </source>
</evidence>
<gene>
    <name evidence="1" type="ORF">FSB_LOCUS24476</name>
    <name evidence="2" type="ORF">FSB_LOCUS33617</name>
</gene>
<organism evidence="1">
    <name type="scientific">Fagus sylvatica</name>
    <name type="common">Beechnut</name>
    <dbReference type="NCBI Taxonomy" id="28930"/>
    <lineage>
        <taxon>Eukaryota</taxon>
        <taxon>Viridiplantae</taxon>
        <taxon>Streptophyta</taxon>
        <taxon>Embryophyta</taxon>
        <taxon>Tracheophyta</taxon>
        <taxon>Spermatophyta</taxon>
        <taxon>Magnoliopsida</taxon>
        <taxon>eudicotyledons</taxon>
        <taxon>Gunneridae</taxon>
        <taxon>Pentapetalae</taxon>
        <taxon>rosids</taxon>
        <taxon>fabids</taxon>
        <taxon>Fagales</taxon>
        <taxon>Fagaceae</taxon>
        <taxon>Fagus</taxon>
    </lineage>
</organism>
<dbReference type="AlphaFoldDB" id="A0A2N9GBT9"/>
<protein>
    <submittedName>
        <fullName evidence="1">Uncharacterized protein</fullName>
    </submittedName>
</protein>
<proteinExistence type="predicted"/>